<evidence type="ECO:0000259" key="2">
    <source>
        <dbReference type="Pfam" id="PF08800"/>
    </source>
</evidence>
<protein>
    <submittedName>
        <fullName evidence="4">Helicase</fullName>
    </submittedName>
</protein>
<dbReference type="RefSeq" id="WP_207155083.1">
    <property type="nucleotide sequence ID" value="NZ_AP024484.1"/>
</dbReference>
<keyword evidence="4" id="KW-0347">Helicase</keyword>
<evidence type="ECO:0000313" key="4">
    <source>
        <dbReference type="EMBL" id="BCS84890.1"/>
    </source>
</evidence>
<evidence type="ECO:0000313" key="5">
    <source>
        <dbReference type="Proteomes" id="UP001319045"/>
    </source>
</evidence>
<evidence type="ECO:0000259" key="3">
    <source>
        <dbReference type="Pfam" id="PF12990"/>
    </source>
</evidence>
<reference evidence="4 5" key="1">
    <citation type="journal article" date="2022" name="Int. J. Syst. Evol. Microbiol.">
        <title>Prevotella herbatica sp. nov., a plant polysaccharide-decomposing anaerobic bacterium isolated from a methanogenic reactor.</title>
        <authorList>
            <person name="Uek A."/>
            <person name="Tonouchi A."/>
            <person name="Kaku N."/>
            <person name="Ueki K."/>
        </authorList>
    </citation>
    <scope>NUCLEOTIDE SEQUENCE [LARGE SCALE GENOMIC DNA]</scope>
    <source>
        <strain evidence="4 5">WR041</strain>
    </source>
</reference>
<dbReference type="PANTHER" id="PTHR34985:SF1">
    <property type="entry name" value="SLR0554 PROTEIN"/>
    <property type="match status" value="1"/>
</dbReference>
<dbReference type="GO" id="GO:0004386">
    <property type="term" value="F:helicase activity"/>
    <property type="evidence" value="ECO:0007669"/>
    <property type="project" value="UniProtKB-KW"/>
</dbReference>
<proteinExistence type="predicted"/>
<keyword evidence="5" id="KW-1185">Reference proteome</keyword>
<evidence type="ECO:0000259" key="1">
    <source>
        <dbReference type="Pfam" id="PF05272"/>
    </source>
</evidence>
<dbReference type="InterPro" id="IPR007936">
    <property type="entry name" value="VapE-like_dom"/>
</dbReference>
<feature type="domain" description="DUF3874" evidence="3">
    <location>
        <begin position="632"/>
        <end position="703"/>
    </location>
</feature>
<name>A0ABM7NWQ8_9BACT</name>
<gene>
    <name evidence="4" type="ORF">prwr041_07830</name>
</gene>
<dbReference type="Pfam" id="PF12990">
    <property type="entry name" value="DUF3874"/>
    <property type="match status" value="1"/>
</dbReference>
<feature type="domain" description="BT4734-like N-terminal" evidence="2">
    <location>
        <begin position="59"/>
        <end position="186"/>
    </location>
</feature>
<dbReference type="Pfam" id="PF08800">
    <property type="entry name" value="BT4734-like_N"/>
    <property type="match status" value="1"/>
</dbReference>
<keyword evidence="4" id="KW-0067">ATP-binding</keyword>
<dbReference type="PANTHER" id="PTHR34985">
    <property type="entry name" value="SLR0554 PROTEIN"/>
    <property type="match status" value="1"/>
</dbReference>
<keyword evidence="4" id="KW-0378">Hydrolase</keyword>
<organism evidence="4 5">
    <name type="scientific">Prevotella herbatica</name>
    <dbReference type="NCBI Taxonomy" id="2801997"/>
    <lineage>
        <taxon>Bacteria</taxon>
        <taxon>Pseudomonadati</taxon>
        <taxon>Bacteroidota</taxon>
        <taxon>Bacteroidia</taxon>
        <taxon>Bacteroidales</taxon>
        <taxon>Prevotellaceae</taxon>
        <taxon>Prevotella</taxon>
    </lineage>
</organism>
<keyword evidence="4" id="KW-0547">Nucleotide-binding</keyword>
<feature type="domain" description="Virulence-associated protein E-like" evidence="1">
    <location>
        <begin position="412"/>
        <end position="629"/>
    </location>
</feature>
<dbReference type="InterPro" id="IPR024450">
    <property type="entry name" value="DUF3874"/>
</dbReference>
<dbReference type="InterPro" id="IPR014907">
    <property type="entry name" value="BT4734-like_N"/>
</dbReference>
<dbReference type="Proteomes" id="UP001319045">
    <property type="component" value="Chromosome"/>
</dbReference>
<sequence>MKVSVVRTDKQNKTYLQTITIEKLIERICNDKSNGTIADLRHFIPIMSEGMTFQNMHLLPRVYPSVVMQKDADGDISAVEYNGIILLTICNLKRQESIDAVKMAAAQLPTTLAAFAGASGRSVKLLVKTSLANGCMPENEQEATKLYRATYPCAVKIYEAAVGEHVKIVNPSIKNGFRLTADDSPYLNLNATALLIDPDNFKPNLGFKEGKDAISGIVDVEKQENIDMKLYDEMEFMYHRAVDIVAANQIDDNEQRFAHEAFSSRVAWQLCKMGMPEEEAVLHMRAHRNTREAVNHCRTIISSVYAEFSLSRDKKIDDNDYPTSIRNEQMQIIKFLERRYVFRYNEVMKYTEYRPNNTWVLDYKPVDQRVQNRMAIEARLEGMNAWDKDITRYVESDYVKNYNPIEDFLWKCRGKWDGHDRIRELARTVPTNNANWENWFYTWFLAVVNQWLGIGNSRYGNSVAPLLISGQGYNKSTFCRRLLPQELQWGYNDNLVLAEKKQVLQAMSEFLIINLDEFNQISPQVQQGFLKNLIQLPNVKIKRPYGKHVEQHARRASFIGTSNMRDVLTDPSGCRRFIGVEITSPIDVSKEINYVQLYAQALRALEHKEPCYFDEEQTALIMKSNQQFQAKSAVEQYFYEYFSIGTKNDSNASFMTTAAILSYLKKQLGSAIKLNNLRSLGRVLTNMDGLERKRTNTGTAYLVKIRQKQV</sequence>
<dbReference type="Pfam" id="PF05272">
    <property type="entry name" value="VapE-like_dom"/>
    <property type="match status" value="1"/>
</dbReference>
<dbReference type="EMBL" id="AP024484">
    <property type="protein sequence ID" value="BCS84890.1"/>
    <property type="molecule type" value="Genomic_DNA"/>
</dbReference>
<accession>A0ABM7NWQ8</accession>